<dbReference type="Gene3D" id="1.10.260.40">
    <property type="entry name" value="lambda repressor-like DNA-binding domains"/>
    <property type="match status" value="1"/>
</dbReference>
<dbReference type="SUPFAM" id="SSF47413">
    <property type="entry name" value="lambda repressor-like DNA-binding domains"/>
    <property type="match status" value="1"/>
</dbReference>
<accession>A0A0G0L3G4</accession>
<dbReference type="Pfam" id="PF01381">
    <property type="entry name" value="HTH_3"/>
    <property type="match status" value="1"/>
</dbReference>
<proteinExistence type="predicted"/>
<feature type="domain" description="HTH cro/C1-type" evidence="1">
    <location>
        <begin position="10"/>
        <end position="64"/>
    </location>
</feature>
<dbReference type="InterPro" id="IPR027417">
    <property type="entry name" value="P-loop_NTPase"/>
</dbReference>
<dbReference type="Proteomes" id="UP000034366">
    <property type="component" value="Unassembled WGS sequence"/>
</dbReference>
<dbReference type="SUPFAM" id="SSF48371">
    <property type="entry name" value="ARM repeat"/>
    <property type="match status" value="1"/>
</dbReference>
<protein>
    <submittedName>
        <fullName evidence="2">Helix-turn-helix domain protein</fullName>
    </submittedName>
</protein>
<dbReference type="PATRIC" id="fig|1618592.3.peg.803"/>
<dbReference type="PROSITE" id="PS50943">
    <property type="entry name" value="HTH_CROC1"/>
    <property type="match status" value="1"/>
</dbReference>
<dbReference type="InterPro" id="IPR010982">
    <property type="entry name" value="Lambda_DNA-bd_dom_sf"/>
</dbReference>
<evidence type="ECO:0000313" key="3">
    <source>
        <dbReference type="Proteomes" id="UP000034366"/>
    </source>
</evidence>
<reference evidence="2 3" key="1">
    <citation type="journal article" date="2015" name="Nature">
        <title>rRNA introns, odd ribosomes, and small enigmatic genomes across a large radiation of phyla.</title>
        <authorList>
            <person name="Brown C.T."/>
            <person name="Hug L.A."/>
            <person name="Thomas B.C."/>
            <person name="Sharon I."/>
            <person name="Castelle C.J."/>
            <person name="Singh A."/>
            <person name="Wilkins M.J."/>
            <person name="Williams K.H."/>
            <person name="Banfield J.F."/>
        </authorList>
    </citation>
    <scope>NUCLEOTIDE SEQUENCE [LARGE SCALE GENOMIC DNA]</scope>
</reference>
<dbReference type="CDD" id="cd00093">
    <property type="entry name" value="HTH_XRE"/>
    <property type="match status" value="1"/>
</dbReference>
<dbReference type="InterPro" id="IPR016024">
    <property type="entry name" value="ARM-type_fold"/>
</dbReference>
<dbReference type="SMART" id="SM00530">
    <property type="entry name" value="HTH_XRE"/>
    <property type="match status" value="1"/>
</dbReference>
<dbReference type="InterPro" id="IPR001387">
    <property type="entry name" value="Cro/C1-type_HTH"/>
</dbReference>
<dbReference type="GO" id="GO:0003677">
    <property type="term" value="F:DNA binding"/>
    <property type="evidence" value="ECO:0007669"/>
    <property type="project" value="InterPro"/>
</dbReference>
<organism evidence="2 3">
    <name type="scientific">Candidatus Woesebacteria bacterium GW2011_GWD1_38_10</name>
    <dbReference type="NCBI Taxonomy" id="1618592"/>
    <lineage>
        <taxon>Bacteria</taxon>
        <taxon>Candidatus Woeseibacteriota</taxon>
    </lineage>
</organism>
<evidence type="ECO:0000313" key="2">
    <source>
        <dbReference type="EMBL" id="KKQ47186.1"/>
    </source>
</evidence>
<dbReference type="SUPFAM" id="SSF52540">
    <property type="entry name" value="P-loop containing nucleoside triphosphate hydrolases"/>
    <property type="match status" value="1"/>
</dbReference>
<evidence type="ECO:0000259" key="1">
    <source>
        <dbReference type="PROSITE" id="PS50943"/>
    </source>
</evidence>
<name>A0A0G0L3G4_9BACT</name>
<gene>
    <name evidence="2" type="ORF">US67_C0057G0002</name>
</gene>
<comment type="caution">
    <text evidence="2">The sequence shown here is derived from an EMBL/GenBank/DDBJ whole genome shotgun (WGS) entry which is preliminary data.</text>
</comment>
<dbReference type="EMBL" id="LBTW01000057">
    <property type="protein sequence ID" value="KKQ47186.1"/>
    <property type="molecule type" value="Genomic_DNA"/>
</dbReference>
<sequence length="1363" mass="156232">MKHSNLGKLIKSERKKRGWEQADLAAMLKRGQQTISRWEKGDSRPKQDDLLKLVDIFSGDPETWLTKAGYQLEQPDLALAPFLPLNNLSAENFELFSRDLVQALNPSAKVHRYGTQGDYQEGIDLYADRPDKFVYDYQCKRHKQFGPKDIDDAVKITTLKANGHHILLTRRATVETRKEIRKHKDWDLWDIEDVSAKVRGLPQDKALLIVDTYFPGWRKRFLGIDEPSPWLTPKQFFLPLENKLKLFTHGWGFVGRKTELEKLKEFEAQSDFQAIILSGRGGIGKSRLLKSWADGLTTSAGIRFLSSSPSIEMKDIELLPNGPSYLVIDDAHECGDLEVILNGVARVKPELKVILSSRPYGTTKLQDELNRSGMSYDSDKIITLTDLEVDNAEALSKEILSDPSVSSDVQLARKIAEITKDCPLATVVGSRLVGQGIIKPELLNNEKKFRDTLLSSFRDVITGELGGKDPEKIRQLLEFLATIQPFNPLDPKFQSSAEAVLTTHFDVTIRNIGVLEDAGVLLRRGNHLRVVPDLLADYIRFETAYDEKNGRPTGYVDRVFKHLQDDLAINLLVNISQLDWRLSANNAQSALLDTIWKQILSELEAANHSDRTFIIKKLKDAAYYQPQRFLNLVEYLKDNPSKTSEDLRLAGLYKYTHQDVLKELPEILRRLCYHLDYLPRCVDLMWEIARGDLRQTNPHPEHGIRILQDLAQYDIYELTGKGVQINELMLEAVKRWLSDSHLPDYVHSPFDVLDKLLDKSASTDTYERGKITFHSFGVHYENTKHIRDEALQLVVEAAKSANLNVSLRAIKSLSHALSQPQSLFGRQVTDEELAKWQVFQNQVLDGIESIVKVQKHPLVYVELKDILAWHAQHGHSEEIKKRARALFDSLSESFEVKLVQAVDQNRDRDWLIDEEKYDYNKQMEMSLKFRQEVVDAFVKKYPAPESGFVELNRLLQELEDCGKSPFPITFCAEMAKRYPEYVIGVCDEIIKNPVSALAHSFGYFIFGLIEKNQTRAAELLQKALIIDEKKLHVAISDYYWRGRWVEHFDEKYDLENLKKLASSKYIFVKKLAIGGLGRLGKTKPDLTKPILLSIKLETDKDLADEYFQQFDKEHYFDPDLLSDEELEAALSKLEVVNDIDDYHIEEFLNYAGNRLPLVVIRLLIKRIELSKERKTGEKYQPLSYSSRTLLKGFCSSPHYKDVLREVRNKILDKGWQSHFWIPKLFKSISNNFDDSGIAVLLEWISSGEKEKLEGIGAIIEDAPENFIFQHSDFVSKMLGAAKPYGPEFLKSARNALAHSAIFRSKHGTPGQPMPEDVELKENSEKMLSNFSNGTLEYELFESLLKHAKWEIEDQLKRDEDLLE</sequence>